<dbReference type="InterPro" id="IPR035948">
    <property type="entry name" value="YwqG-like_sf"/>
</dbReference>
<dbReference type="Proteomes" id="UP000647587">
    <property type="component" value="Unassembled WGS sequence"/>
</dbReference>
<dbReference type="InterPro" id="IPR015315">
    <property type="entry name" value="DUF1963"/>
</dbReference>
<dbReference type="SUPFAM" id="SSF103032">
    <property type="entry name" value="Hypothetical protein YwqG"/>
    <property type="match status" value="1"/>
</dbReference>
<gene>
    <name evidence="1" type="ORF">GCM10008955_17550</name>
</gene>
<name>A0ABQ2ET56_9DEIO</name>
<evidence type="ECO:0000313" key="1">
    <source>
        <dbReference type="EMBL" id="GGK24450.1"/>
    </source>
</evidence>
<accession>A0ABQ2ET56</accession>
<comment type="caution">
    <text evidence="1">The sequence shown here is derived from an EMBL/GenBank/DDBJ whole genome shotgun (WGS) entry which is preliminary data.</text>
</comment>
<protein>
    <recommendedName>
        <fullName evidence="3">DUF1963 domain-containing protein</fullName>
    </recommendedName>
</protein>
<dbReference type="EMBL" id="BMPP01000006">
    <property type="protein sequence ID" value="GGK24450.1"/>
    <property type="molecule type" value="Genomic_DNA"/>
</dbReference>
<sequence>MDVIANLRQQFAHPASRLVLGGRPPEDPAASWFGRVNLALPDQDWPTFQGRPMRPLAQLNLSEAPFVPPALADLALITVFVATDLPLDGAANGRGWVIRAYMERQNLRPLIQPTDLEMGTLRAFPVWYERLDEDLPDWEDAAALVYDAFEEETADTVADGWYDTFGAAGGSKLGGWPDLIQSEMFWAPWNRHPASPEYAFQIDTEEKAGFAWPAGGIAYFGRGTGDARDTWTFSVQFP</sequence>
<proteinExistence type="predicted"/>
<dbReference type="RefSeq" id="WP_189006884.1">
    <property type="nucleotide sequence ID" value="NZ_BMPP01000006.1"/>
</dbReference>
<dbReference type="Pfam" id="PF09234">
    <property type="entry name" value="DUF1963"/>
    <property type="match status" value="1"/>
</dbReference>
<organism evidence="1 2">
    <name type="scientific">Deinococcus malanensis</name>
    <dbReference type="NCBI Taxonomy" id="1706855"/>
    <lineage>
        <taxon>Bacteria</taxon>
        <taxon>Thermotogati</taxon>
        <taxon>Deinococcota</taxon>
        <taxon>Deinococci</taxon>
        <taxon>Deinococcales</taxon>
        <taxon>Deinococcaceae</taxon>
        <taxon>Deinococcus</taxon>
    </lineage>
</organism>
<dbReference type="Gene3D" id="2.30.320.10">
    <property type="entry name" value="YwqG-like"/>
    <property type="match status" value="1"/>
</dbReference>
<keyword evidence="2" id="KW-1185">Reference proteome</keyword>
<evidence type="ECO:0008006" key="3">
    <source>
        <dbReference type="Google" id="ProtNLM"/>
    </source>
</evidence>
<evidence type="ECO:0000313" key="2">
    <source>
        <dbReference type="Proteomes" id="UP000647587"/>
    </source>
</evidence>
<reference evidence="2" key="1">
    <citation type="journal article" date="2019" name="Int. J. Syst. Evol. Microbiol.">
        <title>The Global Catalogue of Microorganisms (GCM) 10K type strain sequencing project: providing services to taxonomists for standard genome sequencing and annotation.</title>
        <authorList>
            <consortium name="The Broad Institute Genomics Platform"/>
            <consortium name="The Broad Institute Genome Sequencing Center for Infectious Disease"/>
            <person name="Wu L."/>
            <person name="Ma J."/>
        </authorList>
    </citation>
    <scope>NUCLEOTIDE SEQUENCE [LARGE SCALE GENOMIC DNA]</scope>
    <source>
        <strain evidence="2">JCM 30331</strain>
    </source>
</reference>